<dbReference type="GO" id="GO:0005975">
    <property type="term" value="P:carbohydrate metabolic process"/>
    <property type="evidence" value="ECO:0007669"/>
    <property type="project" value="InterPro"/>
</dbReference>
<dbReference type="Gene3D" id="1.50.10.10">
    <property type="match status" value="1"/>
</dbReference>
<dbReference type="Proteomes" id="UP000326903">
    <property type="component" value="Unassembled WGS sequence"/>
</dbReference>
<reference evidence="2 3" key="1">
    <citation type="submission" date="2019-09" db="EMBL/GenBank/DDBJ databases">
        <title>Draft genome sequence of Ginsengibacter sp. BR5-29.</title>
        <authorList>
            <person name="Im W.-T."/>
        </authorList>
    </citation>
    <scope>NUCLEOTIDE SEQUENCE [LARGE SCALE GENOMIC DNA]</scope>
    <source>
        <strain evidence="2 3">BR5-29</strain>
    </source>
</reference>
<name>A0A5J5IN30_9BACT</name>
<evidence type="ECO:0000313" key="2">
    <source>
        <dbReference type="EMBL" id="KAA9042141.1"/>
    </source>
</evidence>
<accession>A0A5J5IN30</accession>
<gene>
    <name evidence="2" type="ORF">FW778_09030</name>
</gene>
<evidence type="ECO:0000259" key="1">
    <source>
        <dbReference type="Pfam" id="PF17389"/>
    </source>
</evidence>
<feature type="domain" description="Alpha-L-rhamnosidase six-hairpin glycosidase" evidence="1">
    <location>
        <begin position="384"/>
        <end position="506"/>
    </location>
</feature>
<dbReference type="InterPro" id="IPR035396">
    <property type="entry name" value="Bac_rhamnosid6H"/>
</dbReference>
<organism evidence="2 3">
    <name type="scientific">Ginsengibacter hankyongi</name>
    <dbReference type="NCBI Taxonomy" id="2607284"/>
    <lineage>
        <taxon>Bacteria</taxon>
        <taxon>Pseudomonadati</taxon>
        <taxon>Bacteroidota</taxon>
        <taxon>Chitinophagia</taxon>
        <taxon>Chitinophagales</taxon>
        <taxon>Chitinophagaceae</taxon>
        <taxon>Ginsengibacter</taxon>
    </lineage>
</organism>
<sequence>MAVLIMAISSTARPQSKFSLQQASGRLPHLFGKKNNDRYLCVTAGDRLYAIGNQAGNFPSVGFHVPGQMGGIWQHPIKLLNGFRLTLTDSNTGVVAHADTCDHFVTCSFTTQYSYQFPQEQLSVTRTDFVPDGMPVLVVEYALTNNGNADKDITLQLAADVNLMPVWLGERSGMIDTTDALLSYDKETGTVFFKDNNNPWYAGISAEGRHIDFKGTQPSPYPDKGITGNLSALIHVAKGATALLRFYISGSIKNKAEIQVNIAKAKKMLPQLFLAKERRYQQLEENAKIDIPDTALTEAYQWGKYSSDWLVRDVPGMGRAMSAGLPDYPWFFSNDQAATFPALTGTIQPGIFYSSWKMLKQLSYKTNGDNGSIIHEASTNGAVYATGRMEESQLHIITAWDIFKWTGDMEFLAINYAQGQKLWKWLQEHDTNHNGYIEGYGGVEIAGLNAEMLDVQVATQRFLEVMGNMATILKDTKAAGNYHEKAEQLRKNINRDWWVPGEKRYADFISSKEKAIDIIDSALANRVHPDRNSWALQKLTALKTSILDNTYTAKGYVVYYNSSGIGPLEEGSADTVKALQAFQQIGLFTNKFGMYISGIERPDDIHMDEGSFKHDKEFNYNRAVMPAAIANLAIAVCRYGNPDTALQYIHTMLHSFSFATPGTMYEVSPDYGMFVQAWNIRGVNIPLIHYFFGIDPLAYKKEITLRPGFPSAWKYASIKNVIIGDNLLSVNYHTTTAGNEYIITTTRPQWTVKLYVGPYRTVLVNGKNVRPENGCVILKEKLNKVRVIA</sequence>
<protein>
    <recommendedName>
        <fullName evidence="1">Alpha-L-rhamnosidase six-hairpin glycosidase domain-containing protein</fullName>
    </recommendedName>
</protein>
<evidence type="ECO:0000313" key="3">
    <source>
        <dbReference type="Proteomes" id="UP000326903"/>
    </source>
</evidence>
<comment type="caution">
    <text evidence="2">The sequence shown here is derived from an EMBL/GenBank/DDBJ whole genome shotgun (WGS) entry which is preliminary data.</text>
</comment>
<dbReference type="InterPro" id="IPR008928">
    <property type="entry name" value="6-hairpin_glycosidase_sf"/>
</dbReference>
<keyword evidence="3" id="KW-1185">Reference proteome</keyword>
<dbReference type="Pfam" id="PF17389">
    <property type="entry name" value="Bac_rhamnosid6H"/>
    <property type="match status" value="1"/>
</dbReference>
<dbReference type="InterPro" id="IPR012341">
    <property type="entry name" value="6hp_glycosidase-like_sf"/>
</dbReference>
<dbReference type="AlphaFoldDB" id="A0A5J5IN30"/>
<dbReference type="EMBL" id="VYQF01000001">
    <property type="protein sequence ID" value="KAA9042141.1"/>
    <property type="molecule type" value="Genomic_DNA"/>
</dbReference>
<proteinExistence type="predicted"/>
<dbReference type="SUPFAM" id="SSF48208">
    <property type="entry name" value="Six-hairpin glycosidases"/>
    <property type="match status" value="1"/>
</dbReference>